<dbReference type="PANTHER" id="PTHR34187">
    <property type="entry name" value="FGR18P"/>
    <property type="match status" value="1"/>
</dbReference>
<feature type="transmembrane region" description="Helical" evidence="6">
    <location>
        <begin position="104"/>
        <end position="125"/>
    </location>
</feature>
<evidence type="ECO:0000256" key="2">
    <source>
        <dbReference type="ARBA" id="ARBA00022475"/>
    </source>
</evidence>
<reference evidence="8" key="1">
    <citation type="submission" date="2023-03" db="EMBL/GenBank/DDBJ databases">
        <title>Massive genome expansion in bonnet fungi (Mycena s.s.) driven by repeated elements and novel gene families across ecological guilds.</title>
        <authorList>
            <consortium name="Lawrence Berkeley National Laboratory"/>
            <person name="Harder C.B."/>
            <person name="Miyauchi S."/>
            <person name="Viragh M."/>
            <person name="Kuo A."/>
            <person name="Thoen E."/>
            <person name="Andreopoulos B."/>
            <person name="Lu D."/>
            <person name="Skrede I."/>
            <person name="Drula E."/>
            <person name="Henrissat B."/>
            <person name="Morin E."/>
            <person name="Kohler A."/>
            <person name="Barry K."/>
            <person name="LaButti K."/>
            <person name="Morin E."/>
            <person name="Salamov A."/>
            <person name="Lipzen A."/>
            <person name="Mereny Z."/>
            <person name="Hegedus B."/>
            <person name="Baldrian P."/>
            <person name="Stursova M."/>
            <person name="Weitz H."/>
            <person name="Taylor A."/>
            <person name="Grigoriev I.V."/>
            <person name="Nagy L.G."/>
            <person name="Martin F."/>
            <person name="Kauserud H."/>
        </authorList>
    </citation>
    <scope>NUCLEOTIDE SEQUENCE</scope>
    <source>
        <strain evidence="8">CBHHK002</strain>
    </source>
</reference>
<evidence type="ECO:0000256" key="4">
    <source>
        <dbReference type="ARBA" id="ARBA00022989"/>
    </source>
</evidence>
<dbReference type="GO" id="GO:0005886">
    <property type="term" value="C:plasma membrane"/>
    <property type="evidence" value="ECO:0007669"/>
    <property type="project" value="UniProtKB-SubCell"/>
</dbReference>
<keyword evidence="9" id="KW-1185">Reference proteome</keyword>
<evidence type="ECO:0000313" key="9">
    <source>
        <dbReference type="Proteomes" id="UP001218218"/>
    </source>
</evidence>
<accession>A0AAD6YXP1</accession>
<dbReference type="InterPro" id="IPR003807">
    <property type="entry name" value="DUF202"/>
</dbReference>
<keyword evidence="4 6" id="KW-1133">Transmembrane helix</keyword>
<keyword evidence="3 6" id="KW-0812">Transmembrane</keyword>
<dbReference type="InterPro" id="IPR052053">
    <property type="entry name" value="IM_YidH-like"/>
</dbReference>
<dbReference type="Pfam" id="PF02656">
    <property type="entry name" value="DUF202"/>
    <property type="match status" value="1"/>
</dbReference>
<sequence length="210" mass="22456">MSPLTPASTASEACTVPALSERTPLLAPNESSSDLSCCDVDGTSLDGAEHTYLSTRTSSYMSFTPRGLNLDRPIDFSQNSRGASLVLENCGTVARDHLASERTFLAYLRTSLTIASAGVALAQLLSISDRVENPHSVRLRHWARPLAGCMIVLALYVLGVGVSRYFSIQRGLVNGQFSATRLHAGVIALVSGAVITVLFGLLIERPTSFR</sequence>
<feature type="transmembrane region" description="Helical" evidence="6">
    <location>
        <begin position="186"/>
        <end position="203"/>
    </location>
</feature>
<evidence type="ECO:0000256" key="5">
    <source>
        <dbReference type="ARBA" id="ARBA00023136"/>
    </source>
</evidence>
<evidence type="ECO:0000259" key="7">
    <source>
        <dbReference type="Pfam" id="PF02656"/>
    </source>
</evidence>
<evidence type="ECO:0000256" key="6">
    <source>
        <dbReference type="SAM" id="Phobius"/>
    </source>
</evidence>
<feature type="transmembrane region" description="Helical" evidence="6">
    <location>
        <begin position="146"/>
        <end position="166"/>
    </location>
</feature>
<keyword evidence="2" id="KW-1003">Cell membrane</keyword>
<dbReference type="Proteomes" id="UP001218218">
    <property type="component" value="Unassembled WGS sequence"/>
</dbReference>
<name>A0AAD6YXP1_9AGAR</name>
<feature type="domain" description="DUF202" evidence="7">
    <location>
        <begin position="95"/>
        <end position="170"/>
    </location>
</feature>
<dbReference type="AlphaFoldDB" id="A0AAD6YXP1"/>
<evidence type="ECO:0000256" key="1">
    <source>
        <dbReference type="ARBA" id="ARBA00004651"/>
    </source>
</evidence>
<dbReference type="EMBL" id="JARIHO010000149">
    <property type="protein sequence ID" value="KAJ7300903.1"/>
    <property type="molecule type" value="Genomic_DNA"/>
</dbReference>
<proteinExistence type="predicted"/>
<evidence type="ECO:0000313" key="8">
    <source>
        <dbReference type="EMBL" id="KAJ7300903.1"/>
    </source>
</evidence>
<comment type="subcellular location">
    <subcellularLocation>
        <location evidence="1">Cell membrane</location>
        <topology evidence="1">Multi-pass membrane protein</topology>
    </subcellularLocation>
</comment>
<gene>
    <name evidence="8" type="ORF">DFH08DRAFT_122154</name>
</gene>
<dbReference type="PANTHER" id="PTHR34187:SF2">
    <property type="entry name" value="DUF202 DOMAIN-CONTAINING PROTEIN"/>
    <property type="match status" value="1"/>
</dbReference>
<organism evidence="8 9">
    <name type="scientific">Mycena albidolilacea</name>
    <dbReference type="NCBI Taxonomy" id="1033008"/>
    <lineage>
        <taxon>Eukaryota</taxon>
        <taxon>Fungi</taxon>
        <taxon>Dikarya</taxon>
        <taxon>Basidiomycota</taxon>
        <taxon>Agaricomycotina</taxon>
        <taxon>Agaricomycetes</taxon>
        <taxon>Agaricomycetidae</taxon>
        <taxon>Agaricales</taxon>
        <taxon>Marasmiineae</taxon>
        <taxon>Mycenaceae</taxon>
        <taxon>Mycena</taxon>
    </lineage>
</organism>
<protein>
    <recommendedName>
        <fullName evidence="7">DUF202 domain-containing protein</fullName>
    </recommendedName>
</protein>
<evidence type="ECO:0000256" key="3">
    <source>
        <dbReference type="ARBA" id="ARBA00022692"/>
    </source>
</evidence>
<comment type="caution">
    <text evidence="8">The sequence shown here is derived from an EMBL/GenBank/DDBJ whole genome shotgun (WGS) entry which is preliminary data.</text>
</comment>
<keyword evidence="5 6" id="KW-0472">Membrane</keyword>